<name>A0A4Y2A7Z4_ARAVE</name>
<proteinExistence type="predicted"/>
<dbReference type="AlphaFoldDB" id="A0A4Y2A7Z4"/>
<protein>
    <submittedName>
        <fullName evidence="1">Uncharacterized protein</fullName>
    </submittedName>
</protein>
<evidence type="ECO:0000313" key="2">
    <source>
        <dbReference type="Proteomes" id="UP000499080"/>
    </source>
</evidence>
<sequence>MIRDENTPVNGPLNNNKATEYVANLRISNFQASSGRRNKFKKQHGILLNIKSSESSCVSDEHCSQWQNTFLKTTLKEYEPDNVFNMDGTGNFFSRICSTKPLPSKPINVLKEGIAMTESGPPSRASGQSTGVCRALLVNYDCTDQLADGNLFGYKKKNSN</sequence>
<keyword evidence="2" id="KW-1185">Reference proteome</keyword>
<dbReference type="Proteomes" id="UP000499080">
    <property type="component" value="Unassembled WGS sequence"/>
</dbReference>
<dbReference type="EMBL" id="BGPR01000008">
    <property type="protein sequence ID" value="GBL75539.1"/>
    <property type="molecule type" value="Genomic_DNA"/>
</dbReference>
<reference evidence="1 2" key="1">
    <citation type="journal article" date="2019" name="Sci. Rep.">
        <title>Orb-weaving spider Araneus ventricosus genome elucidates the spidroin gene catalogue.</title>
        <authorList>
            <person name="Kono N."/>
            <person name="Nakamura H."/>
            <person name="Ohtoshi R."/>
            <person name="Moran D.A.P."/>
            <person name="Shinohara A."/>
            <person name="Yoshida Y."/>
            <person name="Fujiwara M."/>
            <person name="Mori M."/>
            <person name="Tomita M."/>
            <person name="Arakawa K."/>
        </authorList>
    </citation>
    <scope>NUCLEOTIDE SEQUENCE [LARGE SCALE GENOMIC DNA]</scope>
</reference>
<gene>
    <name evidence="1" type="ORF">AVEN_154882_1</name>
</gene>
<accession>A0A4Y2A7Z4</accession>
<comment type="caution">
    <text evidence="1">The sequence shown here is derived from an EMBL/GenBank/DDBJ whole genome shotgun (WGS) entry which is preliminary data.</text>
</comment>
<evidence type="ECO:0000313" key="1">
    <source>
        <dbReference type="EMBL" id="GBL75539.1"/>
    </source>
</evidence>
<organism evidence="1 2">
    <name type="scientific">Araneus ventricosus</name>
    <name type="common">Orbweaver spider</name>
    <name type="synonym">Epeira ventricosa</name>
    <dbReference type="NCBI Taxonomy" id="182803"/>
    <lineage>
        <taxon>Eukaryota</taxon>
        <taxon>Metazoa</taxon>
        <taxon>Ecdysozoa</taxon>
        <taxon>Arthropoda</taxon>
        <taxon>Chelicerata</taxon>
        <taxon>Arachnida</taxon>
        <taxon>Araneae</taxon>
        <taxon>Araneomorphae</taxon>
        <taxon>Entelegynae</taxon>
        <taxon>Araneoidea</taxon>
        <taxon>Araneidae</taxon>
        <taxon>Araneus</taxon>
    </lineage>
</organism>